<gene>
    <name evidence="1" type="ORF">QFC20_004799</name>
</gene>
<evidence type="ECO:0000313" key="1">
    <source>
        <dbReference type="EMBL" id="KAJ9103322.1"/>
    </source>
</evidence>
<sequence length="447" mass="48777">MDTDKSPHHEDADLQSFIQSGMGIALPALTMDHPEEGFEVGHFGELMRDGAAKDAEEQRKRTREEETEESGKRPRGEVSHHDPSPPPQNDPLPLLTPPIIGRPETADERKARQREANRLAAGRSRGKKRDELAILEKTVQNIQDENNRLRIQLEALVSAAHLASPTDIQGEGHHPPAFPPHDDVDETQSPVVESVIIPGPGGRPVDVPLGLGVDGVDLSTLDSLRRQLDATRREVTDLEARVSSAGRADADGDPPLAVEKTRTLSLIEEKQALVHLIENLKRDRDAAELDRSLLERELTARRALLAGTSGTTDTPDGEEREVPVPPPGEGKKHLGGEPGRDVGVERALMEVRSWLDDALTGWQKTGVLQPPASVLDGLPNPPADLHGILHALEPGHVDEHEGYELDTFHAAEHAAPEHEGEGERHGLMDGHDEGILDELEGDEMGFY</sequence>
<keyword evidence="2" id="KW-1185">Reference proteome</keyword>
<dbReference type="Proteomes" id="UP001230649">
    <property type="component" value="Unassembled WGS sequence"/>
</dbReference>
<protein>
    <submittedName>
        <fullName evidence="1">Uncharacterized protein</fullName>
    </submittedName>
</protein>
<organism evidence="1 2">
    <name type="scientific">Naganishia adeliensis</name>
    <dbReference type="NCBI Taxonomy" id="92952"/>
    <lineage>
        <taxon>Eukaryota</taxon>
        <taxon>Fungi</taxon>
        <taxon>Dikarya</taxon>
        <taxon>Basidiomycota</taxon>
        <taxon>Agaricomycotina</taxon>
        <taxon>Tremellomycetes</taxon>
        <taxon>Filobasidiales</taxon>
        <taxon>Filobasidiaceae</taxon>
        <taxon>Naganishia</taxon>
    </lineage>
</organism>
<comment type="caution">
    <text evidence="1">The sequence shown here is derived from an EMBL/GenBank/DDBJ whole genome shotgun (WGS) entry which is preliminary data.</text>
</comment>
<accession>A0ACC2VY55</accession>
<name>A0ACC2VY55_9TREE</name>
<reference evidence="1" key="1">
    <citation type="submission" date="2023-04" db="EMBL/GenBank/DDBJ databases">
        <title>Draft Genome sequencing of Naganishia species isolated from polar environments using Oxford Nanopore Technology.</title>
        <authorList>
            <person name="Leo P."/>
            <person name="Venkateswaran K."/>
        </authorList>
    </citation>
    <scope>NUCLEOTIDE SEQUENCE</scope>
    <source>
        <strain evidence="1">MNA-CCFEE 5262</strain>
    </source>
</reference>
<evidence type="ECO:0000313" key="2">
    <source>
        <dbReference type="Proteomes" id="UP001230649"/>
    </source>
</evidence>
<proteinExistence type="predicted"/>
<dbReference type="EMBL" id="JASBWS010000059">
    <property type="protein sequence ID" value="KAJ9103322.1"/>
    <property type="molecule type" value="Genomic_DNA"/>
</dbReference>